<comment type="subcellular location">
    <subcellularLocation>
        <location evidence="1">Cell membrane</location>
        <topology evidence="1">Multi-pass membrane protein</topology>
    </subcellularLocation>
</comment>
<evidence type="ECO:0000256" key="2">
    <source>
        <dbReference type="ARBA" id="ARBA00007935"/>
    </source>
</evidence>
<feature type="transmembrane region" description="Helical" evidence="8">
    <location>
        <begin position="12"/>
        <end position="31"/>
    </location>
</feature>
<dbReference type="PANTHER" id="PTHR30472">
    <property type="entry name" value="FERRIC ENTEROBACTIN TRANSPORT SYSTEM PERMEASE PROTEIN"/>
    <property type="match status" value="1"/>
</dbReference>
<dbReference type="GO" id="GO:0022857">
    <property type="term" value="F:transmembrane transporter activity"/>
    <property type="evidence" value="ECO:0007669"/>
    <property type="project" value="InterPro"/>
</dbReference>
<feature type="transmembrane region" description="Helical" evidence="8">
    <location>
        <begin position="52"/>
        <end position="78"/>
    </location>
</feature>
<keyword evidence="3" id="KW-0813">Transport</keyword>
<evidence type="ECO:0000256" key="4">
    <source>
        <dbReference type="ARBA" id="ARBA00022475"/>
    </source>
</evidence>
<sequence length="662" mass="67774">MTNRLITPPRLVLIVTLAAIALHAIAICQYVSISDLPSTLWQPDQTSFEQIYVHFSIIPRILVALLAGGALAFIGAIFQQLLKNPLAEPSTLGILSGAQLAITLVSLSTVAVTAGQREMAGLAGGLIAVALVAGLGKASNFAPLTLLLCGMVISFSAGSASVILALFHHEYLRGVFIWGSGSLIQNDYSNATALALRMIVLIPVLLLFFRPLSILGLDESRARSLGLSPGGLRAAVLFIGTVLSAVVVARVGVIAFVGLAATNLARIVGARTLRQRLLWGGLLGSALLLLADSLVLAGAPVVGEVPTGTATAIIGAIMMLVLIKHVPHSVDQLNSNTLNQRENPLAGGFLLAGCVAIAAVTALFSLTESFTAGGVETSLLLAGRWPRVLTSASAGAMLAIAGAVTQTITRNPIASPEGLGISAGAGLGIIAAFFAGGMASPILPLAGGVVGAVVAFAIILAVAKGKSYAPGPVLLSGIAISALATAIISLIVASGDPRASYILAWTMGPTFRATSVVASIAAVLVLIGLAISPLLRRPLEVLPLGDGTARSLGLNPARSRRMLLLFIAVLTGAATVIVGPLSFIGMMAPHIARAAGARGQIRTLLTASAIGATLMISADWLGRAADFPYEVPAGVIAAFIGGPYSLWVIRSRGRHSSRFSKR</sequence>
<feature type="transmembrane region" description="Helical" evidence="8">
    <location>
        <begin position="90"/>
        <end position="112"/>
    </location>
</feature>
<feature type="transmembrane region" description="Helical" evidence="8">
    <location>
        <begin position="513"/>
        <end position="535"/>
    </location>
</feature>
<accession>A0AAE5RZ86</accession>
<evidence type="ECO:0000256" key="7">
    <source>
        <dbReference type="ARBA" id="ARBA00023136"/>
    </source>
</evidence>
<comment type="similarity">
    <text evidence="2">Belongs to the binding-protein-dependent transport system permease family. FecCD subfamily.</text>
</comment>
<evidence type="ECO:0000313" key="9">
    <source>
        <dbReference type="EMBL" id="POO52794.1"/>
    </source>
</evidence>
<evidence type="ECO:0000256" key="1">
    <source>
        <dbReference type="ARBA" id="ARBA00004651"/>
    </source>
</evidence>
<dbReference type="Proteomes" id="UP000237447">
    <property type="component" value="Unassembled WGS sequence"/>
</dbReference>
<evidence type="ECO:0000313" key="10">
    <source>
        <dbReference type="Proteomes" id="UP000237447"/>
    </source>
</evidence>
<name>A0AAE5RZ86_9HYPH</name>
<feature type="transmembrane region" description="Helical" evidence="8">
    <location>
        <begin position="305"/>
        <end position="323"/>
    </location>
</feature>
<feature type="transmembrane region" description="Helical" evidence="8">
    <location>
        <begin position="344"/>
        <end position="365"/>
    </location>
</feature>
<feature type="transmembrane region" description="Helical" evidence="8">
    <location>
        <begin position="442"/>
        <end position="462"/>
    </location>
</feature>
<dbReference type="Pfam" id="PF01032">
    <property type="entry name" value="FecCD"/>
    <property type="match status" value="2"/>
</dbReference>
<comment type="caution">
    <text evidence="9">The sequence shown here is derived from an EMBL/GenBank/DDBJ whole genome shotgun (WGS) entry which is preliminary data.</text>
</comment>
<feature type="transmembrane region" description="Helical" evidence="8">
    <location>
        <begin position="144"/>
        <end position="167"/>
    </location>
</feature>
<dbReference type="InterPro" id="IPR000522">
    <property type="entry name" value="ABC_transptr_permease_BtuC"/>
</dbReference>
<evidence type="ECO:0000256" key="6">
    <source>
        <dbReference type="ARBA" id="ARBA00022989"/>
    </source>
</evidence>
<dbReference type="Gene3D" id="1.10.3470.10">
    <property type="entry name" value="ABC transporter involved in vitamin B12 uptake, BtuC"/>
    <property type="match status" value="2"/>
</dbReference>
<feature type="transmembrane region" description="Helical" evidence="8">
    <location>
        <begin position="631"/>
        <end position="649"/>
    </location>
</feature>
<dbReference type="GO" id="GO:0005886">
    <property type="term" value="C:plasma membrane"/>
    <property type="evidence" value="ECO:0007669"/>
    <property type="project" value="UniProtKB-SubCell"/>
</dbReference>
<keyword evidence="7 8" id="KW-0472">Membrane</keyword>
<feature type="transmembrane region" description="Helical" evidence="8">
    <location>
        <begin position="563"/>
        <end position="584"/>
    </location>
</feature>
<dbReference type="EMBL" id="NXEJ01000003">
    <property type="protein sequence ID" value="POO52794.1"/>
    <property type="molecule type" value="Genomic_DNA"/>
</dbReference>
<keyword evidence="5 8" id="KW-0812">Transmembrane</keyword>
<organism evidence="9 10">
    <name type="scientific">Agrobacterium rosae</name>
    <dbReference type="NCBI Taxonomy" id="1972867"/>
    <lineage>
        <taxon>Bacteria</taxon>
        <taxon>Pseudomonadati</taxon>
        <taxon>Pseudomonadota</taxon>
        <taxon>Alphaproteobacteria</taxon>
        <taxon>Hyphomicrobiales</taxon>
        <taxon>Rhizobiaceae</taxon>
        <taxon>Rhizobium/Agrobacterium group</taxon>
        <taxon>Agrobacterium</taxon>
    </lineage>
</organism>
<evidence type="ECO:0000256" key="5">
    <source>
        <dbReference type="ARBA" id="ARBA00022692"/>
    </source>
</evidence>
<keyword evidence="4" id="KW-1003">Cell membrane</keyword>
<proteinExistence type="inferred from homology"/>
<dbReference type="GO" id="GO:0033214">
    <property type="term" value="P:siderophore-iron import into cell"/>
    <property type="evidence" value="ECO:0007669"/>
    <property type="project" value="TreeGrafter"/>
</dbReference>
<dbReference type="CDD" id="cd06550">
    <property type="entry name" value="TM_ABC_iron-siderophores_like"/>
    <property type="match status" value="2"/>
</dbReference>
<feature type="transmembrane region" description="Helical" evidence="8">
    <location>
        <begin position="232"/>
        <end position="265"/>
    </location>
</feature>
<feature type="transmembrane region" description="Helical" evidence="8">
    <location>
        <begin position="385"/>
        <end position="405"/>
    </location>
</feature>
<keyword evidence="6 8" id="KW-1133">Transmembrane helix</keyword>
<protein>
    <submittedName>
        <fullName evidence="9">Fe(3+)-hydroxamate ABC transporter permease FhuB</fullName>
    </submittedName>
</protein>
<dbReference type="InterPro" id="IPR037294">
    <property type="entry name" value="ABC_BtuC-like"/>
</dbReference>
<dbReference type="RefSeq" id="WP_103657412.1">
    <property type="nucleotide sequence ID" value="NZ_NXEJ01000003.1"/>
</dbReference>
<evidence type="ECO:0000256" key="3">
    <source>
        <dbReference type="ARBA" id="ARBA00022448"/>
    </source>
</evidence>
<feature type="transmembrane region" description="Helical" evidence="8">
    <location>
        <begin position="417"/>
        <end position="436"/>
    </location>
</feature>
<feature type="transmembrane region" description="Helical" evidence="8">
    <location>
        <begin position="474"/>
        <end position="493"/>
    </location>
</feature>
<feature type="transmembrane region" description="Helical" evidence="8">
    <location>
        <begin position="277"/>
        <end position="299"/>
    </location>
</feature>
<reference evidence="9 10" key="1">
    <citation type="journal article" date="2018" name="Syst. Appl. Microbiol.">
        <title>Agrobacterium rosae sp. nov., isolated from galls on different agricultural crops.</title>
        <authorList>
            <person name="Kuzmanovic N."/>
            <person name="Pulawska J."/>
            <person name="Smalla K."/>
            <person name="Nesme X."/>
        </authorList>
    </citation>
    <scope>NUCLEOTIDE SEQUENCE [LARGE SCALE GENOMIC DNA]</scope>
    <source>
        <strain evidence="9 10">NCPPB 1650</strain>
    </source>
</reference>
<dbReference type="NCBIfam" id="NF007866">
    <property type="entry name" value="PRK10577.1-2"/>
    <property type="match status" value="1"/>
</dbReference>
<evidence type="ECO:0000256" key="8">
    <source>
        <dbReference type="SAM" id="Phobius"/>
    </source>
</evidence>
<feature type="transmembrane region" description="Helical" evidence="8">
    <location>
        <begin position="188"/>
        <end position="212"/>
    </location>
</feature>
<dbReference type="SUPFAM" id="SSF81345">
    <property type="entry name" value="ABC transporter involved in vitamin B12 uptake, BtuC"/>
    <property type="match status" value="2"/>
</dbReference>
<dbReference type="PANTHER" id="PTHR30472:SF37">
    <property type="entry name" value="FE(3+) DICITRATE TRANSPORT SYSTEM PERMEASE PROTEIN FECD-RELATED"/>
    <property type="match status" value="1"/>
</dbReference>
<dbReference type="GeneID" id="86878893"/>
<gene>
    <name evidence="9" type="ORF">CPJ18_05900</name>
</gene>
<dbReference type="AlphaFoldDB" id="A0AAE5RZ86"/>